<dbReference type="EMBL" id="QXJM01000027">
    <property type="protein sequence ID" value="RIE04404.1"/>
    <property type="molecule type" value="Genomic_DNA"/>
</dbReference>
<reference evidence="3 4" key="1">
    <citation type="submission" date="2018-09" db="EMBL/GenBank/DDBJ databases">
        <title>Cohnella cavernae sp. nov., isolated from a karst cave.</title>
        <authorList>
            <person name="Zhu H."/>
        </authorList>
    </citation>
    <scope>NUCLEOTIDE SEQUENCE [LARGE SCALE GENOMIC DNA]</scope>
    <source>
        <strain evidence="3 4">K2E09-144</strain>
    </source>
</reference>
<dbReference type="Pfam" id="PF00975">
    <property type="entry name" value="Thioesterase"/>
    <property type="match status" value="1"/>
</dbReference>
<evidence type="ECO:0000313" key="3">
    <source>
        <dbReference type="EMBL" id="RIE04404.1"/>
    </source>
</evidence>
<evidence type="ECO:0000259" key="2">
    <source>
        <dbReference type="Pfam" id="PF00975"/>
    </source>
</evidence>
<feature type="domain" description="Thioesterase" evidence="2">
    <location>
        <begin position="12"/>
        <end position="235"/>
    </location>
</feature>
<gene>
    <name evidence="3" type="ORF">D3H35_07410</name>
</gene>
<proteinExistence type="inferred from homology"/>
<dbReference type="InterPro" id="IPR012223">
    <property type="entry name" value="TEII"/>
</dbReference>
<sequence length="245" mass="27695">MADKGERMDRVTLFMFPYAGASASVYEKWKPLFHESIDIVPVEIPGRGKRFPEPPLRRIGPIVEDAYTRIEGQLSERPYALFGHSLGSVVAFELARKAKRLGKKPPVRLFVSGRAAPQVKELDEPVYLLPDERFKQKIRSLGGTPPEFFQNEQLLSLFLPILKADYEASDTYRDEADASDKLSCGMTVLHGTEDEPCDPSEWSVHSTGTSDFHEFEGGHFFINEHAKPVAELINRLLCTKEERTL</sequence>
<dbReference type="AlphaFoldDB" id="A0A398CZQ7"/>
<evidence type="ECO:0000313" key="4">
    <source>
        <dbReference type="Proteomes" id="UP000266340"/>
    </source>
</evidence>
<protein>
    <submittedName>
        <fullName evidence="3">Thioesterase</fullName>
    </submittedName>
</protein>
<evidence type="ECO:0000256" key="1">
    <source>
        <dbReference type="ARBA" id="ARBA00007169"/>
    </source>
</evidence>
<dbReference type="Proteomes" id="UP000266340">
    <property type="component" value="Unassembled WGS sequence"/>
</dbReference>
<keyword evidence="4" id="KW-1185">Reference proteome</keyword>
<dbReference type="SUPFAM" id="SSF53474">
    <property type="entry name" value="alpha/beta-Hydrolases"/>
    <property type="match status" value="1"/>
</dbReference>
<comment type="caution">
    <text evidence="3">The sequence shown here is derived from an EMBL/GenBank/DDBJ whole genome shotgun (WGS) entry which is preliminary data.</text>
</comment>
<organism evidence="3 4">
    <name type="scientific">Cohnella faecalis</name>
    <dbReference type="NCBI Taxonomy" id="2315694"/>
    <lineage>
        <taxon>Bacteria</taxon>
        <taxon>Bacillati</taxon>
        <taxon>Bacillota</taxon>
        <taxon>Bacilli</taxon>
        <taxon>Bacillales</taxon>
        <taxon>Paenibacillaceae</taxon>
        <taxon>Cohnella</taxon>
    </lineage>
</organism>
<dbReference type="PANTHER" id="PTHR11487:SF0">
    <property type="entry name" value="S-ACYL FATTY ACID SYNTHASE THIOESTERASE, MEDIUM CHAIN"/>
    <property type="match status" value="1"/>
</dbReference>
<dbReference type="Gene3D" id="3.40.50.1820">
    <property type="entry name" value="alpha/beta hydrolase"/>
    <property type="match status" value="1"/>
</dbReference>
<dbReference type="InterPro" id="IPR001031">
    <property type="entry name" value="Thioesterase"/>
</dbReference>
<comment type="similarity">
    <text evidence="1">Belongs to the thioesterase family.</text>
</comment>
<dbReference type="InterPro" id="IPR029058">
    <property type="entry name" value="AB_hydrolase_fold"/>
</dbReference>
<dbReference type="GO" id="GO:0008610">
    <property type="term" value="P:lipid biosynthetic process"/>
    <property type="evidence" value="ECO:0007669"/>
    <property type="project" value="TreeGrafter"/>
</dbReference>
<accession>A0A398CZQ7</accession>
<name>A0A398CZQ7_9BACL</name>
<dbReference type="PANTHER" id="PTHR11487">
    <property type="entry name" value="THIOESTERASE"/>
    <property type="match status" value="1"/>
</dbReference>